<evidence type="ECO:0000256" key="2">
    <source>
        <dbReference type="ARBA" id="ARBA00022723"/>
    </source>
</evidence>
<feature type="domain" description="4Fe-4S ferredoxin-type" evidence="6">
    <location>
        <begin position="168"/>
        <end position="195"/>
    </location>
</feature>
<evidence type="ECO:0000259" key="6">
    <source>
        <dbReference type="PROSITE" id="PS51379"/>
    </source>
</evidence>
<dbReference type="InterPro" id="IPR017900">
    <property type="entry name" value="4Fe4S_Fe_S_CS"/>
</dbReference>
<feature type="domain" description="4Fe-4S ferredoxin-type" evidence="6">
    <location>
        <begin position="49"/>
        <end position="78"/>
    </location>
</feature>
<dbReference type="PANTHER" id="PTHR43687:SF1">
    <property type="entry name" value="FERREDOXIN III"/>
    <property type="match status" value="1"/>
</dbReference>
<evidence type="ECO:0000313" key="8">
    <source>
        <dbReference type="Proteomes" id="UP000886803"/>
    </source>
</evidence>
<accession>A0A9D2S3S6</accession>
<proteinExistence type="predicted"/>
<reference evidence="7" key="1">
    <citation type="journal article" date="2021" name="PeerJ">
        <title>Extensive microbial diversity within the chicken gut microbiome revealed by metagenomics and culture.</title>
        <authorList>
            <person name="Gilroy R."/>
            <person name="Ravi A."/>
            <person name="Getino M."/>
            <person name="Pursley I."/>
            <person name="Horton D.L."/>
            <person name="Alikhan N.F."/>
            <person name="Baker D."/>
            <person name="Gharbi K."/>
            <person name="Hall N."/>
            <person name="Watson M."/>
            <person name="Adriaenssens E.M."/>
            <person name="Foster-Nyarko E."/>
            <person name="Jarju S."/>
            <person name="Secka A."/>
            <person name="Antonio M."/>
            <person name="Oren A."/>
            <person name="Chaudhuri R.R."/>
            <person name="La Ragione R."/>
            <person name="Hildebrand F."/>
            <person name="Pallen M.J."/>
        </authorList>
    </citation>
    <scope>NUCLEOTIDE SEQUENCE</scope>
    <source>
        <strain evidence="7">ChiBcec8-13705</strain>
    </source>
</reference>
<organism evidence="7 8">
    <name type="scientific">Candidatus Gemmiger avicola</name>
    <dbReference type="NCBI Taxonomy" id="2838605"/>
    <lineage>
        <taxon>Bacteria</taxon>
        <taxon>Bacillati</taxon>
        <taxon>Bacillota</taxon>
        <taxon>Clostridia</taxon>
        <taxon>Eubacteriales</taxon>
        <taxon>Gemmiger</taxon>
    </lineage>
</organism>
<feature type="domain" description="4Fe-4S ferredoxin-type" evidence="6">
    <location>
        <begin position="137"/>
        <end position="166"/>
    </location>
</feature>
<dbReference type="EMBL" id="DWYG01000174">
    <property type="protein sequence ID" value="HJB42857.1"/>
    <property type="molecule type" value="Genomic_DNA"/>
</dbReference>
<dbReference type="Gene3D" id="3.30.70.20">
    <property type="match status" value="2"/>
</dbReference>
<dbReference type="SUPFAM" id="SSF54862">
    <property type="entry name" value="4Fe-4S ferredoxins"/>
    <property type="match status" value="1"/>
</dbReference>
<dbReference type="PROSITE" id="PS51379">
    <property type="entry name" value="4FE4S_FER_2"/>
    <property type="match status" value="4"/>
</dbReference>
<keyword evidence="1" id="KW-0004">4Fe-4S</keyword>
<dbReference type="InterPro" id="IPR017896">
    <property type="entry name" value="4Fe4S_Fe-S-bd"/>
</dbReference>
<evidence type="ECO:0000256" key="3">
    <source>
        <dbReference type="ARBA" id="ARBA00023004"/>
    </source>
</evidence>
<name>A0A9D2S3S6_9FIRM</name>
<dbReference type="CDD" id="cd10549">
    <property type="entry name" value="MtMvhB_like"/>
    <property type="match status" value="1"/>
</dbReference>
<reference evidence="7" key="2">
    <citation type="submission" date="2021-04" db="EMBL/GenBank/DDBJ databases">
        <authorList>
            <person name="Gilroy R."/>
        </authorList>
    </citation>
    <scope>NUCLEOTIDE SEQUENCE</scope>
    <source>
        <strain evidence="7">ChiBcec8-13705</strain>
    </source>
</reference>
<dbReference type="Pfam" id="PF12838">
    <property type="entry name" value="Fer4_7"/>
    <property type="match status" value="2"/>
</dbReference>
<evidence type="ECO:0000256" key="5">
    <source>
        <dbReference type="SAM" id="MobiDB-lite"/>
    </source>
</evidence>
<protein>
    <submittedName>
        <fullName evidence="7">4Fe-4S dicluster domain-containing protein</fullName>
    </submittedName>
</protein>
<dbReference type="PANTHER" id="PTHR43687">
    <property type="entry name" value="ADENYLYLSULFATE REDUCTASE, BETA SUBUNIT"/>
    <property type="match status" value="1"/>
</dbReference>
<feature type="compositionally biased region" description="Low complexity" evidence="5">
    <location>
        <begin position="129"/>
        <end position="139"/>
    </location>
</feature>
<dbReference type="InterPro" id="IPR050572">
    <property type="entry name" value="Fe-S_Ferredoxin"/>
</dbReference>
<feature type="domain" description="4Fe-4S ferredoxin-type" evidence="6">
    <location>
        <begin position="80"/>
        <end position="109"/>
    </location>
</feature>
<evidence type="ECO:0000313" key="7">
    <source>
        <dbReference type="EMBL" id="HJB42857.1"/>
    </source>
</evidence>
<dbReference type="GO" id="GO:0051539">
    <property type="term" value="F:4 iron, 4 sulfur cluster binding"/>
    <property type="evidence" value="ECO:0007669"/>
    <property type="project" value="UniProtKB-KW"/>
</dbReference>
<dbReference type="AlphaFoldDB" id="A0A9D2S3S6"/>
<keyword evidence="4" id="KW-0411">Iron-sulfur</keyword>
<gene>
    <name evidence="7" type="ORF">H9945_10215</name>
</gene>
<dbReference type="Proteomes" id="UP000886803">
    <property type="component" value="Unassembled WGS sequence"/>
</dbReference>
<feature type="region of interest" description="Disordered" evidence="5">
    <location>
        <begin position="116"/>
        <end position="139"/>
    </location>
</feature>
<dbReference type="GO" id="GO:0046872">
    <property type="term" value="F:metal ion binding"/>
    <property type="evidence" value="ECO:0007669"/>
    <property type="project" value="UniProtKB-KW"/>
</dbReference>
<keyword evidence="3" id="KW-0408">Iron</keyword>
<dbReference type="PROSITE" id="PS00198">
    <property type="entry name" value="4FE4S_FER_1"/>
    <property type="match status" value="4"/>
</dbReference>
<evidence type="ECO:0000256" key="1">
    <source>
        <dbReference type="ARBA" id="ARBA00022485"/>
    </source>
</evidence>
<keyword evidence="2" id="KW-0479">Metal-binding</keyword>
<sequence>MEQQRKHKQEPSPWKAFPFVGTVLKNLFSHPVTTEYPFKPATYPERMRGHVVIEIENCISCGLCARSCPPGALTVDRAAGTWTINRFDCVQCGNCANVCPKKCLAIVPGYTAPGTEKRSETFTRPAPPAAQAGKAGGKPVNDPAACVYCTLCAKKCPQGAITVDRAAKSWKLDAEACVGCGICAASCPKKCLQLR</sequence>
<evidence type="ECO:0000256" key="4">
    <source>
        <dbReference type="ARBA" id="ARBA00023014"/>
    </source>
</evidence>
<comment type="caution">
    <text evidence="7">The sequence shown here is derived from an EMBL/GenBank/DDBJ whole genome shotgun (WGS) entry which is preliminary data.</text>
</comment>